<dbReference type="InterPro" id="IPR022646">
    <property type="entry name" value="SecD/SecF_CS"/>
</dbReference>
<dbReference type="GO" id="GO:0043952">
    <property type="term" value="P:protein transport by the Sec complex"/>
    <property type="evidence" value="ECO:0007669"/>
    <property type="project" value="UniProtKB-UniRule"/>
</dbReference>
<dbReference type="InterPro" id="IPR022645">
    <property type="entry name" value="SecD/SecF_bac"/>
</dbReference>
<comment type="subcellular location">
    <subcellularLocation>
        <location evidence="1 9">Cell membrane</location>
        <topology evidence="1 9">Multi-pass membrane protein</topology>
    </subcellularLocation>
</comment>
<evidence type="ECO:0000313" key="11">
    <source>
        <dbReference type="EMBL" id="BAV92229.1"/>
    </source>
</evidence>
<dbReference type="PANTHER" id="PTHR30081:SF8">
    <property type="entry name" value="PROTEIN TRANSLOCASE SUBUNIT SECF"/>
    <property type="match status" value="1"/>
</dbReference>
<feature type="transmembrane region" description="Helical" evidence="9">
    <location>
        <begin position="292"/>
        <end position="314"/>
    </location>
</feature>
<comment type="caution">
    <text evidence="9">Lacks conserved residue(s) required for the propagation of feature annotation.</text>
</comment>
<keyword evidence="12" id="KW-1185">Reference proteome</keyword>
<evidence type="ECO:0000256" key="1">
    <source>
        <dbReference type="ARBA" id="ARBA00004651"/>
    </source>
</evidence>
<evidence type="ECO:0000256" key="3">
    <source>
        <dbReference type="ARBA" id="ARBA00022475"/>
    </source>
</evidence>
<comment type="similarity">
    <text evidence="9">Belongs to the SecD/SecF family. SecF subfamily.</text>
</comment>
<feature type="transmembrane region" description="Helical" evidence="9">
    <location>
        <begin position="20"/>
        <end position="38"/>
    </location>
</feature>
<dbReference type="NCBIfam" id="TIGR00966">
    <property type="entry name" value="transloc_SecF"/>
    <property type="match status" value="1"/>
</dbReference>
<sequence>MAFAFIKHDTRIDFIGKRYWSYAISIALILVGLASVLWGSGVKMGIDFAGGLIVQVQFQEPVDDETLKKNLDMFALQGISTQRFGEGGRDYLLRFSSLENADASALRTQMTQTLAMAFPDNPAQIQRLEIVGPKIGVDLTNKALAALYYSILLIAVYISGRFEQRWMAAAIMAAALWGGMYLMSFTGLGMGALVLVALGITLVVCFFLKLNFALGAVVGLLHDVFITTGLLSILNVEIDLNVMAALMTLIGYSLNDTIIVYDRLRENLRLNDTLTLDALINKSVNQTLSRTILTSGTTLLATLALLLLGGGVIHDFALTMLIGVFIGTGSSIYVASAILLSLGDTDFYRNLQSKKKIYERPDEHGVV</sequence>
<protein>
    <recommendedName>
        <fullName evidence="9">Protein-export membrane protein SecF</fullName>
    </recommendedName>
</protein>
<feature type="transmembrane region" description="Helical" evidence="9">
    <location>
        <begin position="143"/>
        <end position="159"/>
    </location>
</feature>
<keyword evidence="5 9" id="KW-0653">Protein transport</keyword>
<comment type="subunit">
    <text evidence="9">Forms a complex with SecD. Part of the essential Sec protein translocation apparatus which comprises SecA, SecYEG and auxiliary proteins SecDF. Other proteins may also be involved.</text>
</comment>
<dbReference type="InterPro" id="IPR048634">
    <property type="entry name" value="SecD_SecF_C"/>
</dbReference>
<accession>A0A1J1DU57</accession>
<keyword evidence="6 9" id="KW-1133">Transmembrane helix</keyword>
<dbReference type="Pfam" id="PF02355">
    <property type="entry name" value="SecD_SecF_C"/>
    <property type="match status" value="2"/>
</dbReference>
<evidence type="ECO:0000256" key="2">
    <source>
        <dbReference type="ARBA" id="ARBA00022448"/>
    </source>
</evidence>
<dbReference type="Proteomes" id="UP000242645">
    <property type="component" value="Chromosome"/>
</dbReference>
<evidence type="ECO:0000259" key="10">
    <source>
        <dbReference type="Pfam" id="PF02355"/>
    </source>
</evidence>
<dbReference type="GO" id="GO:0015450">
    <property type="term" value="F:protein-transporting ATPase activity"/>
    <property type="evidence" value="ECO:0007669"/>
    <property type="project" value="InterPro"/>
</dbReference>
<keyword evidence="8 9" id="KW-0472">Membrane</keyword>
<gene>
    <name evidence="9 11" type="primary">secF</name>
    <name evidence="11" type="ORF">RSDT_0717</name>
</gene>
<dbReference type="Pfam" id="PF07549">
    <property type="entry name" value="Sec_GG"/>
    <property type="match status" value="1"/>
</dbReference>
<dbReference type="EMBL" id="AP017368">
    <property type="protein sequence ID" value="BAV92229.1"/>
    <property type="molecule type" value="Genomic_DNA"/>
</dbReference>
<reference evidence="11 12" key="1">
    <citation type="journal article" date="2017" name="ISME J.">
        <title>Genome of 'Ca. Desulfovibrio trichonymphae', an H2-oxidizing bacterium in a tripartite symbiotic system within a protist cell in the termite gut.</title>
        <authorList>
            <person name="Kuwahara H."/>
            <person name="Yuki M."/>
            <person name="Izawa K."/>
            <person name="Ohkuma M."/>
            <person name="Hongoh Y."/>
        </authorList>
    </citation>
    <scope>NUCLEOTIDE SEQUENCE [LARGE SCALE GENOMIC DNA]</scope>
    <source>
        <strain evidence="11 12">Rs-N31</strain>
    </source>
</reference>
<evidence type="ECO:0000256" key="6">
    <source>
        <dbReference type="ARBA" id="ARBA00022989"/>
    </source>
</evidence>
<feature type="transmembrane region" description="Helical" evidence="9">
    <location>
        <begin position="213"/>
        <end position="234"/>
    </location>
</feature>
<keyword evidence="7 9" id="KW-0811">Translocation</keyword>
<dbReference type="PRINTS" id="PR01755">
    <property type="entry name" value="SECFTRNLCASE"/>
</dbReference>
<feature type="domain" description="Protein export membrane protein SecD/SecF C-terminal" evidence="10">
    <location>
        <begin position="122"/>
        <end position="175"/>
    </location>
</feature>
<feature type="domain" description="Protein export membrane protein SecD/SecF C-terminal" evidence="10">
    <location>
        <begin position="190"/>
        <end position="343"/>
    </location>
</feature>
<dbReference type="GO" id="GO:0005886">
    <property type="term" value="C:plasma membrane"/>
    <property type="evidence" value="ECO:0007669"/>
    <property type="project" value="UniProtKB-SubCell"/>
</dbReference>
<feature type="transmembrane region" description="Helical" evidence="9">
    <location>
        <begin position="320"/>
        <end position="342"/>
    </location>
</feature>
<dbReference type="KEGG" id="dtr:RSDT_0717"/>
<dbReference type="OrthoDB" id="9774769at2"/>
<proteinExistence type="inferred from homology"/>
<name>A0A1J1DU57_9BACT</name>
<keyword evidence="3 9" id="KW-1003">Cell membrane</keyword>
<comment type="function">
    <text evidence="9">Part of the Sec protein translocase complex. Interacts with the SecYEG preprotein conducting channel. SecDF uses the proton motive force (PMF) to complete protein translocation after the ATP-dependent function of SecA.</text>
</comment>
<dbReference type="SUPFAM" id="SSF82866">
    <property type="entry name" value="Multidrug efflux transporter AcrB transmembrane domain"/>
    <property type="match status" value="1"/>
</dbReference>
<keyword evidence="2 9" id="KW-0813">Transport</keyword>
<evidence type="ECO:0000256" key="4">
    <source>
        <dbReference type="ARBA" id="ARBA00022692"/>
    </source>
</evidence>
<dbReference type="GO" id="GO:0006605">
    <property type="term" value="P:protein targeting"/>
    <property type="evidence" value="ECO:0007669"/>
    <property type="project" value="UniProtKB-UniRule"/>
</dbReference>
<keyword evidence="4 9" id="KW-0812">Transmembrane</keyword>
<dbReference type="Gene3D" id="1.20.1640.10">
    <property type="entry name" value="Multidrug efflux transporter AcrB transmembrane domain"/>
    <property type="match status" value="1"/>
</dbReference>
<evidence type="ECO:0000256" key="5">
    <source>
        <dbReference type="ARBA" id="ARBA00022927"/>
    </source>
</evidence>
<dbReference type="AlphaFoldDB" id="A0A1J1DU57"/>
<dbReference type="GO" id="GO:0065002">
    <property type="term" value="P:intracellular protein transmembrane transport"/>
    <property type="evidence" value="ECO:0007669"/>
    <property type="project" value="UniProtKB-UniRule"/>
</dbReference>
<evidence type="ECO:0000313" key="12">
    <source>
        <dbReference type="Proteomes" id="UP000242645"/>
    </source>
</evidence>
<evidence type="ECO:0000256" key="8">
    <source>
        <dbReference type="ARBA" id="ARBA00023136"/>
    </source>
</evidence>
<dbReference type="InterPro" id="IPR022813">
    <property type="entry name" value="SecD/SecF_arch_bac"/>
</dbReference>
<evidence type="ECO:0000256" key="7">
    <source>
        <dbReference type="ARBA" id="ARBA00023010"/>
    </source>
</evidence>
<evidence type="ECO:0000256" key="9">
    <source>
        <dbReference type="HAMAP-Rule" id="MF_01464"/>
    </source>
</evidence>
<organism evidence="11 12">
    <name type="scientific">Candidatus Desulfovibrio trichonymphae</name>
    <dbReference type="NCBI Taxonomy" id="1725232"/>
    <lineage>
        <taxon>Bacteria</taxon>
        <taxon>Pseudomonadati</taxon>
        <taxon>Thermodesulfobacteriota</taxon>
        <taxon>Desulfovibrionia</taxon>
        <taxon>Desulfovibrionales</taxon>
        <taxon>Desulfovibrionaceae</taxon>
        <taxon>Desulfovibrio</taxon>
    </lineage>
</organism>
<dbReference type="HAMAP" id="MF_01464_B">
    <property type="entry name" value="SecF_B"/>
    <property type="match status" value="1"/>
</dbReference>
<dbReference type="RefSeq" id="WP_096399743.1">
    <property type="nucleotide sequence ID" value="NZ_AP017368.1"/>
</dbReference>
<dbReference type="InterPro" id="IPR005665">
    <property type="entry name" value="SecF_bac"/>
</dbReference>
<dbReference type="PANTHER" id="PTHR30081">
    <property type="entry name" value="PROTEIN-EXPORT MEMBRANE PROTEIN SEC"/>
    <property type="match status" value="1"/>
</dbReference>